<evidence type="ECO:0000313" key="4">
    <source>
        <dbReference type="Proteomes" id="UP001397290"/>
    </source>
</evidence>
<dbReference type="SUPFAM" id="SSF48452">
    <property type="entry name" value="TPR-like"/>
    <property type="match status" value="1"/>
</dbReference>
<dbReference type="Pfam" id="PF14737">
    <property type="entry name" value="DUF4470"/>
    <property type="match status" value="1"/>
</dbReference>
<dbReference type="InterPro" id="IPR027974">
    <property type="entry name" value="DUF4470"/>
</dbReference>
<evidence type="ECO:0000313" key="3">
    <source>
        <dbReference type="EMBL" id="KAK8144847.1"/>
    </source>
</evidence>
<dbReference type="AlphaFoldDB" id="A0AAW0RRJ7"/>
<keyword evidence="4" id="KW-1185">Reference proteome</keyword>
<dbReference type="InterPro" id="IPR011990">
    <property type="entry name" value="TPR-like_helical_dom_sf"/>
</dbReference>
<feature type="domain" description="DUF4470" evidence="2">
    <location>
        <begin position="180"/>
        <end position="248"/>
    </location>
</feature>
<organism evidence="3 4">
    <name type="scientific">Beauveria asiatica</name>
    <dbReference type="NCBI Taxonomy" id="1069075"/>
    <lineage>
        <taxon>Eukaryota</taxon>
        <taxon>Fungi</taxon>
        <taxon>Dikarya</taxon>
        <taxon>Ascomycota</taxon>
        <taxon>Pezizomycotina</taxon>
        <taxon>Sordariomycetes</taxon>
        <taxon>Hypocreomycetidae</taxon>
        <taxon>Hypocreales</taxon>
        <taxon>Cordycipitaceae</taxon>
        <taxon>Beauveria</taxon>
    </lineage>
</organism>
<proteinExistence type="predicted"/>
<dbReference type="Proteomes" id="UP001397290">
    <property type="component" value="Unassembled WGS sequence"/>
</dbReference>
<dbReference type="EMBL" id="JAAHCF010000346">
    <property type="protein sequence ID" value="KAK8144847.1"/>
    <property type="molecule type" value="Genomic_DNA"/>
</dbReference>
<feature type="compositionally biased region" description="Pro residues" evidence="1">
    <location>
        <begin position="339"/>
        <end position="348"/>
    </location>
</feature>
<feature type="region of interest" description="Disordered" evidence="1">
    <location>
        <begin position="335"/>
        <end position="354"/>
    </location>
</feature>
<gene>
    <name evidence="3" type="ORF">G3M48_005254</name>
</gene>
<evidence type="ECO:0000259" key="2">
    <source>
        <dbReference type="Pfam" id="PF14737"/>
    </source>
</evidence>
<sequence>MVATDTDAAEKARASGNEFYKAGQLAKAEKAYQLAASLAPQDAAPVSNLSAVKYETGDYDSCITYIKQALALSAAGTNDAGRNDTLNARLAKCLLHLRDFSSAKDALLAIGNQDLRVELSESLKSALKLQVAVPDECTLRRQILNHVPRYKSWLSNVAEYYASGHDDAELFQEPLGTDKNGNMLDISLLFAGCGDARNVYAALASIGLREDDSERNFGNLHITMLDLKDAALAKALILFNMMHLVDEEMVTKGPHPTDYFLVMAYVFACQIIPPFVQKKLQSNIQNLIERLENKREPLSFIHLHACDTEAVLRVLRQWQSPWPAISKPAHVRKVIQDQTPPPGPLPPKKGPHDSEKMDYKKFAALFPSQALARQWEPSLADTLAEYKKTGRGEKLLQQIDVTWAVNNTLIDYDFADYDLTIPGGSLPHLEYDPLQTVSAADFASRNGQSGKAEKKNAIDGLADLFRVHTISTMKLHSQKRLTVELIVGEMTDIMERIRYNALEQRRPDPNSSKTNKPLDPSKFPQTYDYIHMSNIPDYIGGHLTTFLVARPLLNENSPSSLRFNNLLNPPEFENHEAFQSEYLLMHDTEQIKKHFGVRRRPGANIADNPIFKSMFAGKISSFAFEGDMTWARMPMVPMSYQQRLRRAAFEKWIHAHFLKICLPYPRPIFSGSPVYAPLNLSTVIHLMISMFERGYPAHWLLRVFSQLCSGTITTTARPPTDRVTDAPAADAVHSPKQFCVRPWVSEFTTMLSIWCGLIPFGMDSLGGALVPLTDINKYSIAFPPFAAQHERLPHFILLFWNTKIGYTLKPPSFIYSILSGNGDCADTDASPKDLLDKAVVCVTAFQYMMESRTAVFSMRADKMEEMKAGEWRAFIWRTDVWEAVTDGVEVSRGLVTRQNWGDLMQKPDLVSF</sequence>
<evidence type="ECO:0000256" key="1">
    <source>
        <dbReference type="SAM" id="MobiDB-lite"/>
    </source>
</evidence>
<protein>
    <recommendedName>
        <fullName evidence="2">DUF4470 domain-containing protein</fullName>
    </recommendedName>
</protein>
<accession>A0AAW0RRJ7</accession>
<comment type="caution">
    <text evidence="3">The sequence shown here is derived from an EMBL/GenBank/DDBJ whole genome shotgun (WGS) entry which is preliminary data.</text>
</comment>
<reference evidence="3 4" key="1">
    <citation type="submission" date="2020-02" db="EMBL/GenBank/DDBJ databases">
        <title>Comparative genomics of the hypocrealean fungal genus Beauvera.</title>
        <authorList>
            <person name="Showalter D.N."/>
            <person name="Bushley K.E."/>
            <person name="Rehner S.A."/>
        </authorList>
    </citation>
    <scope>NUCLEOTIDE SEQUENCE [LARGE SCALE GENOMIC DNA]</scope>
    <source>
        <strain evidence="3 4">ARSEF4384</strain>
    </source>
</reference>
<dbReference type="Gene3D" id="1.25.40.10">
    <property type="entry name" value="Tetratricopeptide repeat domain"/>
    <property type="match status" value="1"/>
</dbReference>
<name>A0AAW0RRJ7_9HYPO</name>